<keyword evidence="3" id="KW-1185">Reference proteome</keyword>
<proteinExistence type="predicted"/>
<dbReference type="Pfam" id="PF05004">
    <property type="entry name" value="IFRD"/>
    <property type="match status" value="1"/>
</dbReference>
<dbReference type="AlphaFoldDB" id="A0A7R9R1R7"/>
<dbReference type="EMBL" id="OC972808">
    <property type="protein sequence ID" value="CAD7668082.1"/>
    <property type="molecule type" value="Genomic_DNA"/>
</dbReference>
<dbReference type="OrthoDB" id="18978at2759"/>
<name>A0A7R9R1R7_9ACAR</name>
<evidence type="ECO:0000259" key="1">
    <source>
        <dbReference type="Pfam" id="PF05004"/>
    </source>
</evidence>
<protein>
    <recommendedName>
        <fullName evidence="1">Interferon-related developmental regulator N-terminal domain-containing protein</fullName>
    </recommendedName>
</protein>
<dbReference type="PANTHER" id="PTHR12354">
    <property type="entry name" value="INTERFERON-RELATED DEVELOPMENTAL REGULATOR"/>
    <property type="match status" value="1"/>
</dbReference>
<evidence type="ECO:0000313" key="3">
    <source>
        <dbReference type="Proteomes" id="UP000728032"/>
    </source>
</evidence>
<accession>A0A7R9R1R7</accession>
<dbReference type="InterPro" id="IPR039777">
    <property type="entry name" value="IFRD"/>
</dbReference>
<dbReference type="Proteomes" id="UP000728032">
    <property type="component" value="Unassembled WGS sequence"/>
</dbReference>
<gene>
    <name evidence="2" type="ORF">ONB1V03_LOCUS23289</name>
</gene>
<sequence length="121" mass="12716">MFADIESHLIAAVTDPSVAPAVRSKCAAALGLGYFITNNGSIDSVMTVFQSIFGASFLKGNGAIPTHTAEISSLHASALYSWTLLLTLYEPSAALRLAESMSKKITELLDSPDVDLRIAAG</sequence>
<dbReference type="InterPro" id="IPR007701">
    <property type="entry name" value="Interferon-rel_develop_reg_N"/>
</dbReference>
<reference evidence="2" key="1">
    <citation type="submission" date="2020-11" db="EMBL/GenBank/DDBJ databases">
        <authorList>
            <person name="Tran Van P."/>
        </authorList>
    </citation>
    <scope>NUCLEOTIDE SEQUENCE</scope>
</reference>
<feature type="non-terminal residue" evidence="2">
    <location>
        <position position="121"/>
    </location>
</feature>
<dbReference type="EMBL" id="CAJPVJ010057983">
    <property type="protein sequence ID" value="CAG2183869.1"/>
    <property type="molecule type" value="Genomic_DNA"/>
</dbReference>
<dbReference type="PANTHER" id="PTHR12354:SF1">
    <property type="entry name" value="INTERFERON-RELATED DEVELOPMENTAL REGULATOR 1"/>
    <property type="match status" value="1"/>
</dbReference>
<organism evidence="2">
    <name type="scientific">Oppiella nova</name>
    <dbReference type="NCBI Taxonomy" id="334625"/>
    <lineage>
        <taxon>Eukaryota</taxon>
        <taxon>Metazoa</taxon>
        <taxon>Ecdysozoa</taxon>
        <taxon>Arthropoda</taxon>
        <taxon>Chelicerata</taxon>
        <taxon>Arachnida</taxon>
        <taxon>Acari</taxon>
        <taxon>Acariformes</taxon>
        <taxon>Sarcoptiformes</taxon>
        <taxon>Oribatida</taxon>
        <taxon>Brachypylina</taxon>
        <taxon>Oppioidea</taxon>
        <taxon>Oppiidae</taxon>
        <taxon>Oppiella</taxon>
    </lineage>
</organism>
<evidence type="ECO:0000313" key="2">
    <source>
        <dbReference type="EMBL" id="CAD7668082.1"/>
    </source>
</evidence>
<feature type="domain" description="Interferon-related developmental regulator N-terminal" evidence="1">
    <location>
        <begin position="2"/>
        <end position="121"/>
    </location>
</feature>